<accession>A0A1Q3AV49</accession>
<dbReference type="PANTHER" id="PTHR33736:SF13">
    <property type="entry name" value="OS11G0155100 PROTEIN"/>
    <property type="match status" value="1"/>
</dbReference>
<dbReference type="EMBL" id="BDDD01000114">
    <property type="protein sequence ID" value="GAV59462.1"/>
    <property type="molecule type" value="Genomic_DNA"/>
</dbReference>
<dbReference type="InterPro" id="IPR036047">
    <property type="entry name" value="F-box-like_dom_sf"/>
</dbReference>
<dbReference type="InterPro" id="IPR045283">
    <property type="entry name" value="AT3G44326-like"/>
</dbReference>
<evidence type="ECO:0000313" key="2">
    <source>
        <dbReference type="EMBL" id="GAV59462.1"/>
    </source>
</evidence>
<dbReference type="AlphaFoldDB" id="A0A1Q3AV49"/>
<feature type="non-terminal residue" evidence="2">
    <location>
        <position position="1"/>
    </location>
</feature>
<name>A0A1Q3AV49_CEPFO</name>
<proteinExistence type="predicted"/>
<gene>
    <name evidence="2" type="ORF">CFOL_v3_02993</name>
</gene>
<dbReference type="Gene3D" id="1.20.1280.50">
    <property type="match status" value="1"/>
</dbReference>
<feature type="transmembrane region" description="Helical" evidence="1">
    <location>
        <begin position="305"/>
        <end position="326"/>
    </location>
</feature>
<dbReference type="PANTHER" id="PTHR33736">
    <property type="entry name" value="F-BOX PROTEIN-RELATED"/>
    <property type="match status" value="1"/>
</dbReference>
<organism evidence="2 3">
    <name type="scientific">Cephalotus follicularis</name>
    <name type="common">Albany pitcher plant</name>
    <dbReference type="NCBI Taxonomy" id="3775"/>
    <lineage>
        <taxon>Eukaryota</taxon>
        <taxon>Viridiplantae</taxon>
        <taxon>Streptophyta</taxon>
        <taxon>Embryophyta</taxon>
        <taxon>Tracheophyta</taxon>
        <taxon>Spermatophyta</taxon>
        <taxon>Magnoliopsida</taxon>
        <taxon>eudicotyledons</taxon>
        <taxon>Gunneridae</taxon>
        <taxon>Pentapetalae</taxon>
        <taxon>rosids</taxon>
        <taxon>fabids</taxon>
        <taxon>Oxalidales</taxon>
        <taxon>Cephalotaceae</taxon>
        <taxon>Cephalotus</taxon>
    </lineage>
</organism>
<dbReference type="Proteomes" id="UP000187406">
    <property type="component" value="Unassembled WGS sequence"/>
</dbReference>
<dbReference type="OrthoDB" id="671172at2759"/>
<keyword evidence="1" id="KW-0812">Transmembrane</keyword>
<dbReference type="SUPFAM" id="SSF81383">
    <property type="entry name" value="F-box domain"/>
    <property type="match status" value="1"/>
</dbReference>
<keyword evidence="1" id="KW-0472">Membrane</keyword>
<keyword evidence="3" id="KW-1185">Reference proteome</keyword>
<evidence type="ECO:0000256" key="1">
    <source>
        <dbReference type="SAM" id="Phobius"/>
    </source>
</evidence>
<feature type="non-terminal residue" evidence="2">
    <location>
        <position position="327"/>
    </location>
</feature>
<dbReference type="FunCoup" id="A0A1Q3AV49">
    <property type="interactions" value="12"/>
</dbReference>
<dbReference type="STRING" id="3775.A0A1Q3AV49"/>
<evidence type="ECO:0008006" key="4">
    <source>
        <dbReference type="Google" id="ProtNLM"/>
    </source>
</evidence>
<comment type="caution">
    <text evidence="2">The sequence shown here is derived from an EMBL/GenBank/DDBJ whole genome shotgun (WGS) entry which is preliminary data.</text>
</comment>
<reference evidence="3" key="1">
    <citation type="submission" date="2016-04" db="EMBL/GenBank/DDBJ databases">
        <title>Cephalotus genome sequencing.</title>
        <authorList>
            <person name="Fukushima K."/>
            <person name="Hasebe M."/>
            <person name="Fang X."/>
        </authorList>
    </citation>
    <scope>NUCLEOTIDE SEQUENCE [LARGE SCALE GENOMIC DNA]</scope>
    <source>
        <strain evidence="3">cv. St1</strain>
    </source>
</reference>
<protein>
    <recommendedName>
        <fullName evidence="4">F-box domain-containing protein</fullName>
    </recommendedName>
</protein>
<dbReference type="InParanoid" id="A0A1Q3AV49"/>
<evidence type="ECO:0000313" key="3">
    <source>
        <dbReference type="Proteomes" id="UP000187406"/>
    </source>
</evidence>
<sequence>GATTIDTVHQDIIETHILTRLDGPTLASACCASSQLYTLASQEQLWINICHSTWPSTTTPRVLEIISKFPAHGPRSFFSASFTSPDGAAVNSASAPAPPYQDCPSELISAVDIYYRENLVFSRVIETETVSDWFRCSPFRIDLLDPKDTVATPIRHPDDEDTCRGLGEDLSLSWILIDPVGRRAMNLSSHLPVTVQRHWLTGEVHVRFASLLTGRERMEIMECVILVTCGGNQAGEMHVREVSLQVQDMDGVQWNGKDSLVILERGLEGKRGRWGRRDVEGKKRYVEFLEMKRERREKKLRSEGILDIFCLSFGVLIFASLVLFILW</sequence>
<keyword evidence="1" id="KW-1133">Transmembrane helix</keyword>